<gene>
    <name evidence="2" type="ORF">MONAX_5E030618</name>
</gene>
<feature type="region of interest" description="Disordered" evidence="1">
    <location>
        <begin position="75"/>
        <end position="100"/>
    </location>
</feature>
<dbReference type="EMBL" id="CABDUW010000037">
    <property type="protein sequence ID" value="VTJ54396.1"/>
    <property type="molecule type" value="Genomic_DNA"/>
</dbReference>
<keyword evidence="3" id="KW-1185">Reference proteome</keyword>
<reference evidence="2" key="1">
    <citation type="submission" date="2019-04" db="EMBL/GenBank/DDBJ databases">
        <authorList>
            <person name="Alioto T."/>
            <person name="Alioto T."/>
        </authorList>
    </citation>
    <scope>NUCLEOTIDE SEQUENCE [LARGE SCALE GENOMIC DNA]</scope>
</reference>
<sequence>MGSFYVPSENCMQHAHKWHRDLCLLLLQAYRGLRLYFLLIMRDIPELPHMELEALAVEETLSQLCSELQLGDFRSKEREGSAPGRPPQAGQAFKGVQPMDPRGRRAWCKAVLQEQSEGPGNGPRAMTEALGREPRQQPWALGGVLTGPCLFHGKWTQRSKSSLRCVSQRGELRGSEPRPCLLLRFLRICCLLWFREWLGDKGGKGDVLAISLLLGLLKGWPVVGVEAAPHFPGSPPY</sequence>
<dbReference type="AlphaFoldDB" id="A0A5E4ABV6"/>
<proteinExistence type="predicted"/>
<dbReference type="Proteomes" id="UP000335636">
    <property type="component" value="Unassembled WGS sequence"/>
</dbReference>
<evidence type="ECO:0000256" key="1">
    <source>
        <dbReference type="SAM" id="MobiDB-lite"/>
    </source>
</evidence>
<name>A0A5E4ABV6_MARMO</name>
<evidence type="ECO:0000313" key="2">
    <source>
        <dbReference type="EMBL" id="VTJ54396.1"/>
    </source>
</evidence>
<protein>
    <submittedName>
        <fullName evidence="2">Uncharacterized protein</fullName>
    </submittedName>
</protein>
<accession>A0A5E4ABV6</accession>
<comment type="caution">
    <text evidence="2">The sequence shown here is derived from an EMBL/GenBank/DDBJ whole genome shotgun (WGS) entry which is preliminary data.</text>
</comment>
<organism evidence="2 3">
    <name type="scientific">Marmota monax</name>
    <name type="common">Woodchuck</name>
    <dbReference type="NCBI Taxonomy" id="9995"/>
    <lineage>
        <taxon>Eukaryota</taxon>
        <taxon>Metazoa</taxon>
        <taxon>Chordata</taxon>
        <taxon>Craniata</taxon>
        <taxon>Vertebrata</taxon>
        <taxon>Euteleostomi</taxon>
        <taxon>Mammalia</taxon>
        <taxon>Eutheria</taxon>
        <taxon>Euarchontoglires</taxon>
        <taxon>Glires</taxon>
        <taxon>Rodentia</taxon>
        <taxon>Sciuromorpha</taxon>
        <taxon>Sciuridae</taxon>
        <taxon>Xerinae</taxon>
        <taxon>Marmotini</taxon>
        <taxon>Marmota</taxon>
    </lineage>
</organism>
<evidence type="ECO:0000313" key="3">
    <source>
        <dbReference type="Proteomes" id="UP000335636"/>
    </source>
</evidence>